<dbReference type="EMBL" id="KJ776582">
    <property type="protein sequence ID" value="AIW54874.1"/>
    <property type="molecule type" value="Genomic_DNA"/>
</dbReference>
<geneLocation type="plasmid" evidence="3">
    <name>p05/025</name>
</geneLocation>
<organism evidence="1">
    <name type="scientific">Clostridium botulinum</name>
    <dbReference type="NCBI Taxonomy" id="1491"/>
    <lineage>
        <taxon>Bacteria</taxon>
        <taxon>Bacillati</taxon>
        <taxon>Bacillota</taxon>
        <taxon>Clostridia</taxon>
        <taxon>Eubacteriales</taxon>
        <taxon>Clostridiaceae</taxon>
        <taxon>Clostridium</taxon>
    </lineage>
</organism>
<geneLocation type="plasmid" evidence="2">
    <name>pCDC5900</name>
</geneLocation>
<geneLocation type="plasmid" evidence="1">
    <name>pCDC3875</name>
</geneLocation>
<evidence type="ECO:0000313" key="3">
    <source>
        <dbReference type="EMBL" id="AIW54813.1"/>
    </source>
</evidence>
<sequence length="97" mass="11250">MKNCEFILKQLSKGIINEGNNITIKLKKNKSGANRVAINLLENNTYIIEFYRLRKGLINEETFDVVKDTRKDLYIIENVKFKELSEVLRSITGVDDN</sequence>
<dbReference type="EMBL" id="KJ776580">
    <property type="protein sequence ID" value="AIW54745.1"/>
    <property type="molecule type" value="Genomic_DNA"/>
</dbReference>
<name>A0A0A0UXE6_CLOBO</name>
<geneLocation type="plasmid" evidence="4">
    <name>pCDC3897</name>
</geneLocation>
<reference evidence="1" key="1">
    <citation type="journal article" date="2014" name="Genome Biol. Evol.">
        <title>Three classes of plasmid (47-63 kb) carry the type B neurotoxin gene cluster of group II Clostridium botulinum.</title>
        <authorList>
            <person name="Carter A.T."/>
            <person name="Austin J.W."/>
            <person name="Weedmark K.A."/>
            <person name="Corbett C."/>
            <person name="Peck M.W."/>
        </authorList>
    </citation>
    <scope>NUCLEOTIDE SEQUENCE</scope>
    <source>
        <strain evidence="1">CDC3875</strain>
        <strain evidence="4">CDC3897</strain>
        <strain evidence="2">CDC5900</strain>
        <strain evidence="3">IFR_05/025</strain>
        <plasmid evidence="3">p05/025</plasmid>
        <plasmid evidence="1">pCDC3875</plasmid>
        <plasmid evidence="4">pCDC3897</plasmid>
        <plasmid evidence="2">pCDC5900</plasmid>
    </source>
</reference>
<dbReference type="AlphaFoldDB" id="A0A0A0UXE6"/>
<keyword evidence="1" id="KW-0238">DNA-binding</keyword>
<dbReference type="GO" id="GO:0003677">
    <property type="term" value="F:DNA binding"/>
    <property type="evidence" value="ECO:0007669"/>
    <property type="project" value="UniProtKB-KW"/>
</dbReference>
<dbReference type="RefSeq" id="WP_172685596.1">
    <property type="nucleotide sequence ID" value="NZ_KJ776578.1"/>
</dbReference>
<dbReference type="EMBL" id="KJ776578">
    <property type="protein sequence ID" value="AIW54625.1"/>
    <property type="molecule type" value="Genomic_DNA"/>
</dbReference>
<keyword evidence="1" id="KW-0614">Plasmid</keyword>
<protein>
    <submittedName>
        <fullName evidence="1">Single-stranded DNA-binding protein</fullName>
    </submittedName>
</protein>
<evidence type="ECO:0000313" key="2">
    <source>
        <dbReference type="EMBL" id="AIW54745.1"/>
    </source>
</evidence>
<accession>A0A0A0UXE6</accession>
<proteinExistence type="predicted"/>
<dbReference type="EMBL" id="KJ776581">
    <property type="protein sequence ID" value="AIW54813.1"/>
    <property type="molecule type" value="Genomic_DNA"/>
</dbReference>
<evidence type="ECO:0000313" key="1">
    <source>
        <dbReference type="EMBL" id="AIW54625.1"/>
    </source>
</evidence>
<evidence type="ECO:0000313" key="4">
    <source>
        <dbReference type="EMBL" id="AIW54874.1"/>
    </source>
</evidence>